<dbReference type="Gene3D" id="1.20.140.40">
    <property type="entry name" value="Invertase/pectin methylesterase inhibitor family protein"/>
    <property type="match status" value="1"/>
</dbReference>
<evidence type="ECO:0000256" key="1">
    <source>
        <dbReference type="ARBA" id="ARBA00022729"/>
    </source>
</evidence>
<dbReference type="NCBIfam" id="TIGR01614">
    <property type="entry name" value="PME_inhib"/>
    <property type="match status" value="1"/>
</dbReference>
<organism evidence="3 4">
    <name type="scientific">Dillenia turbinata</name>
    <dbReference type="NCBI Taxonomy" id="194707"/>
    <lineage>
        <taxon>Eukaryota</taxon>
        <taxon>Viridiplantae</taxon>
        <taxon>Streptophyta</taxon>
        <taxon>Embryophyta</taxon>
        <taxon>Tracheophyta</taxon>
        <taxon>Spermatophyta</taxon>
        <taxon>Magnoliopsida</taxon>
        <taxon>eudicotyledons</taxon>
        <taxon>Gunneridae</taxon>
        <taxon>Pentapetalae</taxon>
        <taxon>Dilleniales</taxon>
        <taxon>Dilleniaceae</taxon>
        <taxon>Dillenia</taxon>
    </lineage>
</organism>
<dbReference type="GO" id="GO:0004857">
    <property type="term" value="F:enzyme inhibitor activity"/>
    <property type="evidence" value="ECO:0007669"/>
    <property type="project" value="InterPro"/>
</dbReference>
<comment type="caution">
    <text evidence="3">The sequence shown here is derived from an EMBL/GenBank/DDBJ whole genome shotgun (WGS) entry which is preliminary data.</text>
</comment>
<accession>A0AAN8VZH3</accession>
<dbReference type="AlphaFoldDB" id="A0AAN8VZH3"/>
<dbReference type="PANTHER" id="PTHR31080:SF117">
    <property type="entry name" value="PLANT INVERTASE_PECTIN METHYLESTERASE INHIBITOR SUPERFAMILY PROTEIN"/>
    <property type="match status" value="1"/>
</dbReference>
<keyword evidence="1" id="KW-0732">Signal</keyword>
<dbReference type="SUPFAM" id="SSF101148">
    <property type="entry name" value="Plant invertase/pectin methylesterase inhibitor"/>
    <property type="match status" value="1"/>
</dbReference>
<dbReference type="InterPro" id="IPR035513">
    <property type="entry name" value="Invertase/methylesterase_inhib"/>
</dbReference>
<dbReference type="SMART" id="SM00856">
    <property type="entry name" value="PMEI"/>
    <property type="match status" value="1"/>
</dbReference>
<dbReference type="Proteomes" id="UP001370490">
    <property type="component" value="Unassembled WGS sequence"/>
</dbReference>
<proteinExistence type="predicted"/>
<sequence>MSKFESATLKDCLSQLGDGIGELKDSLKALKKLNSANMRFQIANVQTWVSAALTNDDTCNDGVSNKYISASLKNSVKKSVLNVAQLTSNALSIELMGSLKSL</sequence>
<dbReference type="EMBL" id="JBAMMX010000007">
    <property type="protein sequence ID" value="KAK6936327.1"/>
    <property type="molecule type" value="Genomic_DNA"/>
</dbReference>
<dbReference type="InterPro" id="IPR051955">
    <property type="entry name" value="PME_Inhibitor"/>
</dbReference>
<gene>
    <name evidence="3" type="ORF">RJ641_033357</name>
</gene>
<reference evidence="3 4" key="1">
    <citation type="submission" date="2023-12" db="EMBL/GenBank/DDBJ databases">
        <title>A high-quality genome assembly for Dillenia turbinata (Dilleniales).</title>
        <authorList>
            <person name="Chanderbali A."/>
        </authorList>
    </citation>
    <scope>NUCLEOTIDE SEQUENCE [LARGE SCALE GENOMIC DNA]</scope>
    <source>
        <strain evidence="3">LSX21</strain>
        <tissue evidence="3">Leaf</tissue>
    </source>
</reference>
<evidence type="ECO:0000313" key="4">
    <source>
        <dbReference type="Proteomes" id="UP001370490"/>
    </source>
</evidence>
<dbReference type="CDD" id="cd15798">
    <property type="entry name" value="PMEI-like_3"/>
    <property type="match status" value="1"/>
</dbReference>
<dbReference type="InterPro" id="IPR006501">
    <property type="entry name" value="Pectinesterase_inhib_dom"/>
</dbReference>
<feature type="domain" description="Pectinesterase inhibitor" evidence="2">
    <location>
        <begin position="1"/>
        <end position="93"/>
    </location>
</feature>
<protein>
    <submittedName>
        <fullName evidence="3">Pectinesterase inhibitor domain</fullName>
    </submittedName>
</protein>
<keyword evidence="4" id="KW-1185">Reference proteome</keyword>
<name>A0AAN8VZH3_9MAGN</name>
<evidence type="ECO:0000259" key="2">
    <source>
        <dbReference type="SMART" id="SM00856"/>
    </source>
</evidence>
<evidence type="ECO:0000313" key="3">
    <source>
        <dbReference type="EMBL" id="KAK6936327.1"/>
    </source>
</evidence>
<dbReference type="PANTHER" id="PTHR31080">
    <property type="entry name" value="PECTINESTERASE INHIBITOR-LIKE"/>
    <property type="match status" value="1"/>
</dbReference>
<dbReference type="Pfam" id="PF04043">
    <property type="entry name" value="PMEI"/>
    <property type="match status" value="1"/>
</dbReference>